<dbReference type="PANTHER" id="PTHR43808:SF9">
    <property type="entry name" value="BLL0789 PROTEIN"/>
    <property type="match status" value="1"/>
</dbReference>
<evidence type="ECO:0000313" key="5">
    <source>
        <dbReference type="Proteomes" id="UP001499933"/>
    </source>
</evidence>
<proteinExistence type="predicted"/>
<dbReference type="SUPFAM" id="SSF53187">
    <property type="entry name" value="Zn-dependent exopeptidases"/>
    <property type="match status" value="1"/>
</dbReference>
<organism evidence="4 5">
    <name type="scientific">Microbacterium deminutum</name>
    <dbReference type="NCBI Taxonomy" id="344164"/>
    <lineage>
        <taxon>Bacteria</taxon>
        <taxon>Bacillati</taxon>
        <taxon>Actinomycetota</taxon>
        <taxon>Actinomycetes</taxon>
        <taxon>Micrococcales</taxon>
        <taxon>Microbacteriaceae</taxon>
        <taxon>Microbacterium</taxon>
    </lineage>
</organism>
<evidence type="ECO:0000256" key="1">
    <source>
        <dbReference type="ARBA" id="ARBA00022723"/>
    </source>
</evidence>
<dbReference type="InterPro" id="IPR011650">
    <property type="entry name" value="Peptidase_M20_dimer"/>
</dbReference>
<dbReference type="Pfam" id="PF01546">
    <property type="entry name" value="Peptidase_M20"/>
    <property type="match status" value="1"/>
</dbReference>
<accession>A0ABN2RAQ2</accession>
<keyword evidence="2" id="KW-0378">Hydrolase</keyword>
<dbReference type="Proteomes" id="UP001499933">
    <property type="component" value="Unassembled WGS sequence"/>
</dbReference>
<dbReference type="RefSeq" id="WP_344096411.1">
    <property type="nucleotide sequence ID" value="NZ_BAAAOG010000008.1"/>
</dbReference>
<dbReference type="InterPro" id="IPR050072">
    <property type="entry name" value="Peptidase_M20A"/>
</dbReference>
<evidence type="ECO:0000256" key="2">
    <source>
        <dbReference type="ARBA" id="ARBA00022801"/>
    </source>
</evidence>
<dbReference type="InterPro" id="IPR036264">
    <property type="entry name" value="Bact_exopeptidase_dim_dom"/>
</dbReference>
<dbReference type="Gene3D" id="3.30.70.360">
    <property type="match status" value="1"/>
</dbReference>
<gene>
    <name evidence="4" type="ORF">GCM10009776_31530</name>
</gene>
<evidence type="ECO:0000259" key="3">
    <source>
        <dbReference type="Pfam" id="PF07687"/>
    </source>
</evidence>
<name>A0ABN2RAQ2_9MICO</name>
<protein>
    <submittedName>
        <fullName evidence="4">M20 family metallopeptidase</fullName>
    </submittedName>
</protein>
<evidence type="ECO:0000313" key="4">
    <source>
        <dbReference type="EMBL" id="GAA1966271.1"/>
    </source>
</evidence>
<dbReference type="PIRSF" id="PIRSF037238">
    <property type="entry name" value="Carboxypeptidase_G2"/>
    <property type="match status" value="1"/>
</dbReference>
<comment type="caution">
    <text evidence="4">The sequence shown here is derived from an EMBL/GenBank/DDBJ whole genome shotgun (WGS) entry which is preliminary data.</text>
</comment>
<dbReference type="Gene3D" id="3.40.630.10">
    <property type="entry name" value="Zn peptidases"/>
    <property type="match status" value="1"/>
</dbReference>
<dbReference type="SUPFAM" id="SSF55031">
    <property type="entry name" value="Bacterial exopeptidase dimerisation domain"/>
    <property type="match status" value="1"/>
</dbReference>
<reference evidence="4 5" key="1">
    <citation type="journal article" date="2019" name="Int. J. Syst. Evol. Microbiol.">
        <title>The Global Catalogue of Microorganisms (GCM) 10K type strain sequencing project: providing services to taxonomists for standard genome sequencing and annotation.</title>
        <authorList>
            <consortium name="The Broad Institute Genomics Platform"/>
            <consortium name="The Broad Institute Genome Sequencing Center for Infectious Disease"/>
            <person name="Wu L."/>
            <person name="Ma J."/>
        </authorList>
    </citation>
    <scope>NUCLEOTIDE SEQUENCE [LARGE SCALE GENOMIC DNA]</scope>
    <source>
        <strain evidence="4 5">JCM 14901</strain>
    </source>
</reference>
<sequence length="374" mass="38099">MTIVTSGPEVRPAMLDDIRRLVECESPSSDHAAIARSADVVAGIGAGLLGSDPERIVLDGVTHLRWRLGGPTKVLVLAHHDTVWPLGSLATHPFVVEDGIVRGPGCFDMKCGLAMALHAIASLPSHEGITLLVTGDEEVGSATSRALIESEAAAARAALVLEASADGGALKLARKGVSTYEVHIAGRAAHAGLEPERGANAAVELAYQVLAIAALGDPDAGTTVTPTVLSAGTTVNTVPSSAVVFVDSRAWTTTEQDRVDAGIRSSMSHVQGAALEVRGGPNRPPLERSASAELFASAQAVAADLGMAPLTSAEVGGGSDGNFTAGVGIPTLDGLGAVGGGAHADHEHVVVSELEPRTRLLAGLISRILEADRP</sequence>
<dbReference type="InterPro" id="IPR017150">
    <property type="entry name" value="Pept_M20_glutamate_carboxypep"/>
</dbReference>
<dbReference type="CDD" id="cd03885">
    <property type="entry name" value="M20_CPDG2"/>
    <property type="match status" value="1"/>
</dbReference>
<keyword evidence="1" id="KW-0479">Metal-binding</keyword>
<keyword evidence="5" id="KW-1185">Reference proteome</keyword>
<feature type="domain" description="Peptidase M20 dimerisation" evidence="3">
    <location>
        <begin position="173"/>
        <end position="267"/>
    </location>
</feature>
<dbReference type="Pfam" id="PF07687">
    <property type="entry name" value="M20_dimer"/>
    <property type="match status" value="1"/>
</dbReference>
<dbReference type="InterPro" id="IPR002933">
    <property type="entry name" value="Peptidase_M20"/>
</dbReference>
<dbReference type="PANTHER" id="PTHR43808">
    <property type="entry name" value="ACETYLORNITHINE DEACETYLASE"/>
    <property type="match status" value="1"/>
</dbReference>
<dbReference type="EMBL" id="BAAAOG010000008">
    <property type="protein sequence ID" value="GAA1966271.1"/>
    <property type="molecule type" value="Genomic_DNA"/>
</dbReference>